<dbReference type="RefSeq" id="WP_390251576.1">
    <property type="nucleotide sequence ID" value="NZ_JBHSDT010000004.1"/>
</dbReference>
<accession>A0ABV8WW78</accession>
<reference evidence="2" key="1">
    <citation type="journal article" date="2019" name="Int. J. Syst. Evol. Microbiol.">
        <title>The Global Catalogue of Microorganisms (GCM) 10K type strain sequencing project: providing services to taxonomists for standard genome sequencing and annotation.</title>
        <authorList>
            <consortium name="The Broad Institute Genomics Platform"/>
            <consortium name="The Broad Institute Genome Sequencing Center for Infectious Disease"/>
            <person name="Wu L."/>
            <person name="Ma J."/>
        </authorList>
    </citation>
    <scope>NUCLEOTIDE SEQUENCE [LARGE SCALE GENOMIC DNA]</scope>
    <source>
        <strain evidence="2">CCUG 37865</strain>
    </source>
</reference>
<evidence type="ECO:0000313" key="2">
    <source>
        <dbReference type="Proteomes" id="UP001595882"/>
    </source>
</evidence>
<protein>
    <submittedName>
        <fullName evidence="1">DUF3891 family protein</fullName>
    </submittedName>
</protein>
<organism evidence="1 2">
    <name type="scientific">Gracilibacillus xinjiangensis</name>
    <dbReference type="NCBI Taxonomy" id="1193282"/>
    <lineage>
        <taxon>Bacteria</taxon>
        <taxon>Bacillati</taxon>
        <taxon>Bacillota</taxon>
        <taxon>Bacilli</taxon>
        <taxon>Bacillales</taxon>
        <taxon>Bacillaceae</taxon>
        <taxon>Gracilibacillus</taxon>
    </lineage>
</organism>
<dbReference type="Proteomes" id="UP001595882">
    <property type="component" value="Unassembled WGS sequence"/>
</dbReference>
<sequence>MIVRERANEYVMIEQHCHAQISGDIMSQWKECLFIGDSFRNSVELAVYFHDYGWSEFDKRPLWNDREKAPCTFANFPINRKITLYQQGIEAVEKMDLYAALLCSEHYKRFLLNDMSKDAQKFVAKELSRQNRIINSMNEFDQQLFNFHYHFLQFGDNLSLFLCLNEPGSKNHPFFKKGIPLGSSLVGFKDAFLDIQWKGDNTIMLKNFPFARPLDISYWQKAVKKETIEKDGLIPAYESTPAEEIAIEILPIN</sequence>
<keyword evidence="2" id="KW-1185">Reference proteome</keyword>
<proteinExistence type="predicted"/>
<dbReference type="EMBL" id="JBHSDT010000004">
    <property type="protein sequence ID" value="MFC4403238.1"/>
    <property type="molecule type" value="Genomic_DNA"/>
</dbReference>
<evidence type="ECO:0000313" key="1">
    <source>
        <dbReference type="EMBL" id="MFC4403238.1"/>
    </source>
</evidence>
<comment type="caution">
    <text evidence="1">The sequence shown here is derived from an EMBL/GenBank/DDBJ whole genome shotgun (WGS) entry which is preliminary data.</text>
</comment>
<gene>
    <name evidence="1" type="ORF">ACFOY7_09120</name>
</gene>
<name>A0ABV8WW78_9BACI</name>
<dbReference type="Pfam" id="PF13030">
    <property type="entry name" value="DUF3891"/>
    <property type="match status" value="1"/>
</dbReference>
<dbReference type="InterPro" id="IPR024992">
    <property type="entry name" value="DUF3891"/>
</dbReference>